<accession>A0A8S4RZ33</accession>
<dbReference type="OrthoDB" id="10540266at2759"/>
<dbReference type="Proteomes" id="UP000838756">
    <property type="component" value="Unassembled WGS sequence"/>
</dbReference>
<comment type="caution">
    <text evidence="1">The sequence shown here is derived from an EMBL/GenBank/DDBJ whole genome shotgun (WGS) entry which is preliminary data.</text>
</comment>
<reference evidence="1" key="1">
    <citation type="submission" date="2022-03" db="EMBL/GenBank/DDBJ databases">
        <authorList>
            <person name="Lindestad O."/>
        </authorList>
    </citation>
    <scope>NUCLEOTIDE SEQUENCE</scope>
</reference>
<evidence type="ECO:0000313" key="2">
    <source>
        <dbReference type="Proteomes" id="UP000838756"/>
    </source>
</evidence>
<evidence type="ECO:0000313" key="1">
    <source>
        <dbReference type="EMBL" id="CAH2240853.1"/>
    </source>
</evidence>
<dbReference type="EMBL" id="CAKXAJ010025555">
    <property type="protein sequence ID" value="CAH2240853.1"/>
    <property type="molecule type" value="Genomic_DNA"/>
</dbReference>
<proteinExistence type="predicted"/>
<name>A0A8S4RZ33_9NEOP</name>
<sequence>MVFTAISMEAFLDNTGVPVERHCKAGLEQLAPCGAVRGRVREAGAHAQPAASLPNSPPLQIAAYLGLRGCCSEYTV</sequence>
<dbReference type="AlphaFoldDB" id="A0A8S4RZ33"/>
<organism evidence="1 2">
    <name type="scientific">Pararge aegeria aegeria</name>
    <dbReference type="NCBI Taxonomy" id="348720"/>
    <lineage>
        <taxon>Eukaryota</taxon>
        <taxon>Metazoa</taxon>
        <taxon>Ecdysozoa</taxon>
        <taxon>Arthropoda</taxon>
        <taxon>Hexapoda</taxon>
        <taxon>Insecta</taxon>
        <taxon>Pterygota</taxon>
        <taxon>Neoptera</taxon>
        <taxon>Endopterygota</taxon>
        <taxon>Lepidoptera</taxon>
        <taxon>Glossata</taxon>
        <taxon>Ditrysia</taxon>
        <taxon>Papilionoidea</taxon>
        <taxon>Nymphalidae</taxon>
        <taxon>Satyrinae</taxon>
        <taxon>Satyrini</taxon>
        <taxon>Parargina</taxon>
        <taxon>Pararge</taxon>
    </lineage>
</organism>
<keyword evidence="2" id="KW-1185">Reference proteome</keyword>
<gene>
    <name evidence="1" type="primary">jg27249</name>
    <name evidence="1" type="ORF">PAEG_LOCUS17338</name>
</gene>
<protein>
    <submittedName>
        <fullName evidence="1">Jg27249 protein</fullName>
    </submittedName>
</protein>